<dbReference type="Pfam" id="PF02687">
    <property type="entry name" value="FtsX"/>
    <property type="match status" value="2"/>
</dbReference>
<keyword evidence="11" id="KW-1185">Reference proteome</keyword>
<dbReference type="Proteomes" id="UP000323946">
    <property type="component" value="Unassembled WGS sequence"/>
</dbReference>
<feature type="transmembrane region" description="Helical" evidence="7">
    <location>
        <begin position="304"/>
        <end position="331"/>
    </location>
</feature>
<evidence type="ECO:0000256" key="3">
    <source>
        <dbReference type="ARBA" id="ARBA00022692"/>
    </source>
</evidence>
<accession>A0A5M7BR21</accession>
<dbReference type="GO" id="GO:0005886">
    <property type="term" value="C:plasma membrane"/>
    <property type="evidence" value="ECO:0007669"/>
    <property type="project" value="UniProtKB-SubCell"/>
</dbReference>
<dbReference type="SMR" id="A0A5M7BR21"/>
<feature type="transmembrane region" description="Helical" evidence="7">
    <location>
        <begin position="397"/>
        <end position="417"/>
    </location>
</feature>
<comment type="subcellular location">
    <subcellularLocation>
        <location evidence="1">Cell membrane</location>
        <topology evidence="1">Multi-pass membrane protein</topology>
    </subcellularLocation>
</comment>
<proteinExistence type="inferred from homology"/>
<evidence type="ECO:0000259" key="8">
    <source>
        <dbReference type="Pfam" id="PF02687"/>
    </source>
</evidence>
<evidence type="ECO:0000256" key="5">
    <source>
        <dbReference type="ARBA" id="ARBA00023136"/>
    </source>
</evidence>
<feature type="transmembrane region" description="Helical" evidence="7">
    <location>
        <begin position="700"/>
        <end position="729"/>
    </location>
</feature>
<keyword evidence="2" id="KW-1003">Cell membrane</keyword>
<evidence type="ECO:0000256" key="4">
    <source>
        <dbReference type="ARBA" id="ARBA00022989"/>
    </source>
</evidence>
<dbReference type="RefSeq" id="WP_150068746.1">
    <property type="nucleotide sequence ID" value="NZ_VWPH01000010.1"/>
</dbReference>
<evidence type="ECO:0000256" key="6">
    <source>
        <dbReference type="ARBA" id="ARBA00038076"/>
    </source>
</evidence>
<dbReference type="GO" id="GO:0022857">
    <property type="term" value="F:transmembrane transporter activity"/>
    <property type="evidence" value="ECO:0007669"/>
    <property type="project" value="TreeGrafter"/>
</dbReference>
<keyword evidence="5 7" id="KW-0472">Membrane</keyword>
<evidence type="ECO:0000259" key="9">
    <source>
        <dbReference type="Pfam" id="PF12704"/>
    </source>
</evidence>
<evidence type="ECO:0000313" key="11">
    <source>
        <dbReference type="Proteomes" id="UP000323946"/>
    </source>
</evidence>
<dbReference type="InterPro" id="IPR003838">
    <property type="entry name" value="ABC3_permease_C"/>
</dbReference>
<gene>
    <name evidence="10" type="ORF">F1721_22610</name>
</gene>
<dbReference type="EMBL" id="VWPH01000010">
    <property type="protein sequence ID" value="KAA5830647.1"/>
    <property type="molecule type" value="Genomic_DNA"/>
</dbReference>
<keyword evidence="3 7" id="KW-0812">Transmembrane</keyword>
<evidence type="ECO:0000313" key="10">
    <source>
        <dbReference type="EMBL" id="KAA5830647.1"/>
    </source>
</evidence>
<protein>
    <submittedName>
        <fullName evidence="10">ABC transporter permease</fullName>
    </submittedName>
</protein>
<feature type="domain" description="MacB-like periplasmic core" evidence="9">
    <location>
        <begin position="17"/>
        <end position="222"/>
    </location>
</feature>
<feature type="transmembrane region" description="Helical" evidence="7">
    <location>
        <begin position="423"/>
        <end position="448"/>
    </location>
</feature>
<comment type="caution">
    <text evidence="10">The sequence shown here is derived from an EMBL/GenBank/DDBJ whole genome shotgun (WGS) entry which is preliminary data.</text>
</comment>
<feature type="transmembrane region" description="Helical" evidence="7">
    <location>
        <begin position="790"/>
        <end position="814"/>
    </location>
</feature>
<dbReference type="Pfam" id="PF12704">
    <property type="entry name" value="MacB_PCD"/>
    <property type="match status" value="1"/>
</dbReference>
<name>A0A5M7BR21_SACHI</name>
<evidence type="ECO:0000256" key="2">
    <source>
        <dbReference type="ARBA" id="ARBA00022475"/>
    </source>
</evidence>
<evidence type="ECO:0000256" key="7">
    <source>
        <dbReference type="SAM" id="Phobius"/>
    </source>
</evidence>
<reference evidence="10 11" key="1">
    <citation type="submission" date="2019-09" db="EMBL/GenBank/DDBJ databases">
        <title>Draft genome sequence of the thermophilic Saccharopolyspora hirsuta VKM Ac-666T.</title>
        <authorList>
            <person name="Lobastova T.G."/>
            <person name="Fokina V."/>
            <person name="Bragin E.Y."/>
            <person name="Shtratnikova V.Y."/>
            <person name="Starodumova I.P."/>
            <person name="Tarlachkov S.V."/>
            <person name="Donova M.V."/>
        </authorList>
    </citation>
    <scope>NUCLEOTIDE SEQUENCE [LARGE SCALE GENOMIC DNA]</scope>
    <source>
        <strain evidence="10 11">VKM Ac-666</strain>
    </source>
</reference>
<feature type="transmembrane region" description="Helical" evidence="7">
    <location>
        <begin position="257"/>
        <end position="281"/>
    </location>
</feature>
<feature type="domain" description="ABC3 transporter permease C-terminal" evidence="8">
    <location>
        <begin position="707"/>
        <end position="823"/>
    </location>
</feature>
<sequence length="831" mass="85678">MLRAMLRDLFGHRARVAMTLVAIASGVAFVVASWVVSDSLAKTLSSGDARGDVGVVARGSGDEPEFTPADRDRLGELPGVVSSTAVVSGRAGLVSADGKLVPIGHDRAATNWDDTGRFVLREGRAPQNAGEVAVGRDQLRTAQVQLGQQARVLLPDGREDHPVVVGTFDYRPLGQREEGPAENVPAVAYDQATAVQLFGDRFTRIELGTAPGTDPAAAKTAAGQLLGDRAEVLTGADVVAESQRAANTTAQNTLAQLLPFAAVALLVASFVIANTFGLLVTQRTRQFALLRAVGAHRGQVRRSVVVEATALALAGGTLGALLGVGLGLVAFRALQPDDAVQYSVPPIGIVAGYAAAIVVTVLAASGAARRAASVPPLAALRMDAVLPPAALRRRTTAGLGCLFIGAGAIIATSDTALSTAERVIGMAGAVLCALAVILLAPKLALLVLRPVAAWTDRRASQPVRLGVRNAARDPRRSSATATTLMVSLGLVCAFATLSASLTSLATSSIKVNIPATTAILQPAAGGAATLAPGVLDEVRSLPGITDVMASRDSFAEIRHAGGASKRIVSAIDPEGVGTVLTPKITAGTAELSSGAIVAQNEANLLKIGPGDDIEVVLDDGTAVPTRVAGVYEATEAQASIFLDEALVSPRLRDHINSIYAGGPDPAAAEAALRTAFENRPDIAITDRDGLVEQRVETFRYALLVMYAMFAVAVVIAVFGVVNTLGLSVIERTREIGMLRAVGASRQLVRRMLRAEGVVISLYGGVLGLVVGIGVGTVMQHTMLGQELWRVSIPIPAVLLALVGTVVVGVVAAIWPAKRAAGTPILDAIDAQ</sequence>
<dbReference type="AlphaFoldDB" id="A0A5M7BR21"/>
<keyword evidence="4 7" id="KW-1133">Transmembrane helix</keyword>
<evidence type="ECO:0000256" key="1">
    <source>
        <dbReference type="ARBA" id="ARBA00004651"/>
    </source>
</evidence>
<comment type="similarity">
    <text evidence="6">Belongs to the ABC-4 integral membrane protein family.</text>
</comment>
<feature type="transmembrane region" description="Helical" evidence="7">
    <location>
        <begin position="16"/>
        <end position="36"/>
    </location>
</feature>
<feature type="transmembrane region" description="Helical" evidence="7">
    <location>
        <begin position="757"/>
        <end position="778"/>
    </location>
</feature>
<dbReference type="InterPro" id="IPR025857">
    <property type="entry name" value="MacB_PCD"/>
</dbReference>
<organism evidence="10 11">
    <name type="scientific">Saccharopolyspora hirsuta</name>
    <dbReference type="NCBI Taxonomy" id="1837"/>
    <lineage>
        <taxon>Bacteria</taxon>
        <taxon>Bacillati</taxon>
        <taxon>Actinomycetota</taxon>
        <taxon>Actinomycetes</taxon>
        <taxon>Pseudonocardiales</taxon>
        <taxon>Pseudonocardiaceae</taxon>
        <taxon>Saccharopolyspora</taxon>
    </lineage>
</organism>
<feature type="domain" description="ABC3 transporter permease C-terminal" evidence="8">
    <location>
        <begin position="260"/>
        <end position="376"/>
    </location>
</feature>
<feature type="transmembrane region" description="Helical" evidence="7">
    <location>
        <begin position="481"/>
        <end position="501"/>
    </location>
</feature>
<dbReference type="InterPro" id="IPR050250">
    <property type="entry name" value="Macrolide_Exporter_MacB"/>
</dbReference>
<dbReference type="OrthoDB" id="9780560at2"/>
<feature type="transmembrane region" description="Helical" evidence="7">
    <location>
        <begin position="343"/>
        <end position="364"/>
    </location>
</feature>
<dbReference type="PANTHER" id="PTHR30572:SF4">
    <property type="entry name" value="ABC TRANSPORTER PERMEASE YTRF"/>
    <property type="match status" value="1"/>
</dbReference>
<dbReference type="PANTHER" id="PTHR30572">
    <property type="entry name" value="MEMBRANE COMPONENT OF TRANSPORTER-RELATED"/>
    <property type="match status" value="1"/>
</dbReference>